<keyword evidence="10" id="KW-0695">RNA-directed DNA polymerase</keyword>
<dbReference type="InterPro" id="IPR043128">
    <property type="entry name" value="Rev_trsase/Diguanyl_cyclase"/>
</dbReference>
<keyword evidence="9" id="KW-0229">DNA integration</keyword>
<dbReference type="InterPro" id="IPR021109">
    <property type="entry name" value="Peptidase_aspartic_dom_sf"/>
</dbReference>
<dbReference type="InterPro" id="IPR050951">
    <property type="entry name" value="Retrovirus_Pol_polyprotein"/>
</dbReference>
<dbReference type="InterPro" id="IPR045358">
    <property type="entry name" value="Ty3_capsid"/>
</dbReference>
<dbReference type="Proteomes" id="UP001172457">
    <property type="component" value="Chromosome 7"/>
</dbReference>
<dbReference type="PROSITE" id="PS00141">
    <property type="entry name" value="ASP_PROTEASE"/>
    <property type="match status" value="1"/>
</dbReference>
<feature type="region of interest" description="Disordered" evidence="12">
    <location>
        <begin position="264"/>
        <end position="304"/>
    </location>
</feature>
<dbReference type="GO" id="GO:0006508">
    <property type="term" value="P:proteolysis"/>
    <property type="evidence" value="ECO:0007669"/>
    <property type="project" value="UniProtKB-KW"/>
</dbReference>
<evidence type="ECO:0000256" key="10">
    <source>
        <dbReference type="ARBA" id="ARBA00022918"/>
    </source>
</evidence>
<feature type="domain" description="Reverse transcriptase" evidence="13">
    <location>
        <begin position="621"/>
        <end position="825"/>
    </location>
</feature>
<dbReference type="CDD" id="cd09274">
    <property type="entry name" value="RNase_HI_RT_Ty3"/>
    <property type="match status" value="1"/>
</dbReference>
<evidence type="ECO:0000256" key="7">
    <source>
        <dbReference type="ARBA" id="ARBA00022842"/>
    </source>
</evidence>
<keyword evidence="15" id="KW-1185">Reference proteome</keyword>
<keyword evidence="1" id="KW-0645">Protease</keyword>
<dbReference type="Pfam" id="PF17919">
    <property type="entry name" value="RT_RNaseH_2"/>
    <property type="match status" value="1"/>
</dbReference>
<dbReference type="PROSITE" id="PS50878">
    <property type="entry name" value="RT_POL"/>
    <property type="match status" value="1"/>
</dbReference>
<dbReference type="PANTHER" id="PTHR37984:SF5">
    <property type="entry name" value="PROTEIN NYNRIN-LIKE"/>
    <property type="match status" value="1"/>
</dbReference>
<evidence type="ECO:0000313" key="15">
    <source>
        <dbReference type="Proteomes" id="UP001172457"/>
    </source>
</evidence>
<evidence type="ECO:0000256" key="6">
    <source>
        <dbReference type="ARBA" id="ARBA00022801"/>
    </source>
</evidence>
<evidence type="ECO:0000256" key="2">
    <source>
        <dbReference type="ARBA" id="ARBA00022679"/>
    </source>
</evidence>
<keyword evidence="4" id="KW-0540">Nuclease</keyword>
<protein>
    <recommendedName>
        <fullName evidence="13">Reverse transcriptase domain-containing protein</fullName>
    </recommendedName>
</protein>
<evidence type="ECO:0000256" key="9">
    <source>
        <dbReference type="ARBA" id="ARBA00022908"/>
    </source>
</evidence>
<dbReference type="GO" id="GO:0004190">
    <property type="term" value="F:aspartic-type endopeptidase activity"/>
    <property type="evidence" value="ECO:0007669"/>
    <property type="project" value="InterPro"/>
</dbReference>
<dbReference type="GO" id="GO:0003723">
    <property type="term" value="F:RNA binding"/>
    <property type="evidence" value="ECO:0007669"/>
    <property type="project" value="UniProtKB-KW"/>
</dbReference>
<dbReference type="InterPro" id="IPR041577">
    <property type="entry name" value="RT_RNaseH_2"/>
</dbReference>
<sequence>MPKQNTVGSSNNMGDRAEALEEAVLTIEGNLQKSLGEFRESMLADLVKLLERKQDPTLAIPRNDDRLAEFRMAVKKVELPMFSGEDPVGWITRAEVYYEVQNTPENVKVKLAKLSMEGATIHWFNLWYATEENITSERFKREIIERYGGRQGGNPFEELKDLSQIGSVEEFISEFEYVSSQVSRLPEEQYLGYFLGGLRPEIRLRVRTFNPVNRIQAMKIARDVEGSVARNWNGGRSSSGLGAIVKGKYGSSLDLSLGRGGFGSGSSGNAVSPNKQPATKKPLSMPPLVQPLRSVSSERKENERNRGIKHLPYTELMDRKAKGLCFRCGERYHPLHQCPESQLRMLILGDDEQLDETGEVIAIELKEGDIEETLECNSVVLYAGMEQQDTKASNTIRITGTIKGVPVDVLVDSGASHSFISPHVATALELPAESDRKFGVRLGDGHRVLTQGECKGVELVFGDFKTGVDMFVLEMGNLDMILGVSWLRQHGKVTFDWEEKTISFNWKGEKIILKDGKRDRSVAQRDRVIVPTASFHSVLMLEEACEESPSTQKLNMQQREELEAVLELYKTVFQDVSGLPPKRETEHRIELRGAGDPISVRPYRYPHHHKNEIERQVQEMLQQGIIRHSSSVFSSPVILVKKKDATWRMCVDYRELNKATVPDKYPIPVVEELLDELNGSEYFSKLDLKSGYHQIRVKEEDVGKTAFRNHEGHYEFLVMPFGLMNAPATFQSTMNQVFRPYLRVLSWEDHITHLSTVLEVLRSHQFVANRKKCVFGARQVEYLGHVISNLGVSVDPAKIRSIINWPIPQNVKPLTDLTKKDGFVWGPDASLAFEQLKQVMTNPPLLMLPDFSKPFEVECDASGRGIGAVLMQNRKLIAYFSKALSHSNLSKSTYEKELMALVLAIQHWRPYLLGRNFTVYTDQKSLRHLLEQRVASADQQNWLAKLLGYHFDVVYKPGRENSAADSLSRMFEEAELQVLTSFPVWTQLPQIQDFQRGIL</sequence>
<name>A0AA38VW60_9ASTR</name>
<keyword evidence="2" id="KW-0808">Transferase</keyword>
<dbReference type="Pfam" id="PF19259">
    <property type="entry name" value="Ty3_capsid"/>
    <property type="match status" value="1"/>
</dbReference>
<dbReference type="InterPro" id="IPR043502">
    <property type="entry name" value="DNA/RNA_pol_sf"/>
</dbReference>
<dbReference type="Gene3D" id="2.40.70.10">
    <property type="entry name" value="Acid Proteases"/>
    <property type="match status" value="1"/>
</dbReference>
<dbReference type="SUPFAM" id="SSF56672">
    <property type="entry name" value="DNA/RNA polymerases"/>
    <property type="match status" value="1"/>
</dbReference>
<dbReference type="FunFam" id="3.10.10.10:FF:000007">
    <property type="entry name" value="Retrovirus-related Pol polyprotein from transposon 17.6-like Protein"/>
    <property type="match status" value="1"/>
</dbReference>
<dbReference type="AlphaFoldDB" id="A0AA38VW60"/>
<dbReference type="GO" id="GO:0004519">
    <property type="term" value="F:endonuclease activity"/>
    <property type="evidence" value="ECO:0007669"/>
    <property type="project" value="UniProtKB-KW"/>
</dbReference>
<dbReference type="Pfam" id="PF08284">
    <property type="entry name" value="RVP_2"/>
    <property type="match status" value="1"/>
</dbReference>
<dbReference type="Gene3D" id="3.10.10.10">
    <property type="entry name" value="HIV Type 1 Reverse Transcriptase, subunit A, domain 1"/>
    <property type="match status" value="1"/>
</dbReference>
<reference evidence="14" key="1">
    <citation type="submission" date="2023-03" db="EMBL/GenBank/DDBJ databases">
        <title>Chromosome-scale reference genome and RAD-based genetic map of yellow starthistle (Centaurea solstitialis) reveal putative structural variation and QTLs associated with invader traits.</title>
        <authorList>
            <person name="Reatini B."/>
            <person name="Cang F.A."/>
            <person name="Jiang Q."/>
            <person name="Mckibben M.T.W."/>
            <person name="Barker M.S."/>
            <person name="Rieseberg L.H."/>
            <person name="Dlugosch K.M."/>
        </authorList>
    </citation>
    <scope>NUCLEOTIDE SEQUENCE</scope>
    <source>
        <strain evidence="14">CAN-66</strain>
        <tissue evidence="14">Leaf</tissue>
    </source>
</reference>
<dbReference type="CDD" id="cd00303">
    <property type="entry name" value="retropepsin_like"/>
    <property type="match status" value="1"/>
</dbReference>
<evidence type="ECO:0000259" key="13">
    <source>
        <dbReference type="PROSITE" id="PS50878"/>
    </source>
</evidence>
<keyword evidence="8" id="KW-0694">RNA-binding</keyword>
<evidence type="ECO:0000313" key="14">
    <source>
        <dbReference type="EMBL" id="KAJ9540442.1"/>
    </source>
</evidence>
<evidence type="ECO:0000256" key="5">
    <source>
        <dbReference type="ARBA" id="ARBA00022759"/>
    </source>
</evidence>
<organism evidence="14 15">
    <name type="scientific">Centaurea solstitialis</name>
    <name type="common">yellow star-thistle</name>
    <dbReference type="NCBI Taxonomy" id="347529"/>
    <lineage>
        <taxon>Eukaryota</taxon>
        <taxon>Viridiplantae</taxon>
        <taxon>Streptophyta</taxon>
        <taxon>Embryophyta</taxon>
        <taxon>Tracheophyta</taxon>
        <taxon>Spermatophyta</taxon>
        <taxon>Magnoliopsida</taxon>
        <taxon>eudicotyledons</taxon>
        <taxon>Gunneridae</taxon>
        <taxon>Pentapetalae</taxon>
        <taxon>asterids</taxon>
        <taxon>campanulids</taxon>
        <taxon>Asterales</taxon>
        <taxon>Asteraceae</taxon>
        <taxon>Carduoideae</taxon>
        <taxon>Cardueae</taxon>
        <taxon>Centaureinae</taxon>
        <taxon>Centaurea</taxon>
    </lineage>
</organism>
<dbReference type="SUPFAM" id="SSF50630">
    <property type="entry name" value="Acid proteases"/>
    <property type="match status" value="1"/>
</dbReference>
<dbReference type="GO" id="GO:0015074">
    <property type="term" value="P:DNA integration"/>
    <property type="evidence" value="ECO:0007669"/>
    <property type="project" value="UniProtKB-KW"/>
</dbReference>
<keyword evidence="11" id="KW-0511">Multifunctional enzyme</keyword>
<gene>
    <name evidence="14" type="ORF">OSB04_026948</name>
</gene>
<proteinExistence type="predicted"/>
<keyword evidence="6" id="KW-0378">Hydrolase</keyword>
<dbReference type="Gene3D" id="3.30.70.270">
    <property type="match status" value="1"/>
</dbReference>
<dbReference type="GO" id="GO:0003964">
    <property type="term" value="F:RNA-directed DNA polymerase activity"/>
    <property type="evidence" value="ECO:0007669"/>
    <property type="project" value="UniProtKB-KW"/>
</dbReference>
<evidence type="ECO:0000256" key="3">
    <source>
        <dbReference type="ARBA" id="ARBA00022695"/>
    </source>
</evidence>
<dbReference type="PANTHER" id="PTHR37984">
    <property type="entry name" value="PROTEIN CBG26694"/>
    <property type="match status" value="1"/>
</dbReference>
<dbReference type="FunFam" id="3.10.20.370:FF:000001">
    <property type="entry name" value="Retrovirus-related Pol polyprotein from transposon 17.6-like protein"/>
    <property type="match status" value="1"/>
</dbReference>
<dbReference type="CDD" id="cd01647">
    <property type="entry name" value="RT_LTR"/>
    <property type="match status" value="1"/>
</dbReference>
<dbReference type="Gene3D" id="3.10.20.370">
    <property type="match status" value="1"/>
</dbReference>
<evidence type="ECO:0000256" key="11">
    <source>
        <dbReference type="ARBA" id="ARBA00023268"/>
    </source>
</evidence>
<keyword evidence="5" id="KW-0255">Endonuclease</keyword>
<dbReference type="EMBL" id="JARYMX010000007">
    <property type="protein sequence ID" value="KAJ9540442.1"/>
    <property type="molecule type" value="Genomic_DNA"/>
</dbReference>
<evidence type="ECO:0000256" key="8">
    <source>
        <dbReference type="ARBA" id="ARBA00022884"/>
    </source>
</evidence>
<evidence type="ECO:0000256" key="4">
    <source>
        <dbReference type="ARBA" id="ARBA00022722"/>
    </source>
</evidence>
<evidence type="ECO:0000256" key="12">
    <source>
        <dbReference type="SAM" id="MobiDB-lite"/>
    </source>
</evidence>
<evidence type="ECO:0000256" key="1">
    <source>
        <dbReference type="ARBA" id="ARBA00022670"/>
    </source>
</evidence>
<dbReference type="InterPro" id="IPR000477">
    <property type="entry name" value="RT_dom"/>
</dbReference>
<dbReference type="InterPro" id="IPR001969">
    <property type="entry name" value="Aspartic_peptidase_AS"/>
</dbReference>
<dbReference type="Pfam" id="PF00078">
    <property type="entry name" value="RVT_1"/>
    <property type="match status" value="1"/>
</dbReference>
<comment type="caution">
    <text evidence="14">The sequence shown here is derived from an EMBL/GenBank/DDBJ whole genome shotgun (WGS) entry which is preliminary data.</text>
</comment>
<accession>A0AA38VW60</accession>
<keyword evidence="3" id="KW-0548">Nucleotidyltransferase</keyword>
<keyword evidence="7" id="KW-0460">Magnesium</keyword>